<accession>A0ABW7NCB1</accession>
<proteinExistence type="inferred from homology"/>
<dbReference type="CDD" id="cd08946">
    <property type="entry name" value="SDR_e"/>
    <property type="match status" value="1"/>
</dbReference>
<organism evidence="3 4">
    <name type="scientific">Marinoscillum luteum</name>
    <dbReference type="NCBI Taxonomy" id="861051"/>
    <lineage>
        <taxon>Bacteria</taxon>
        <taxon>Pseudomonadati</taxon>
        <taxon>Bacteroidota</taxon>
        <taxon>Cytophagia</taxon>
        <taxon>Cytophagales</taxon>
        <taxon>Reichenbachiellaceae</taxon>
        <taxon>Marinoscillum</taxon>
    </lineage>
</organism>
<dbReference type="PANTHER" id="PTHR43000">
    <property type="entry name" value="DTDP-D-GLUCOSE 4,6-DEHYDRATASE-RELATED"/>
    <property type="match status" value="1"/>
</dbReference>
<dbReference type="Proteomes" id="UP001610063">
    <property type="component" value="Unassembled WGS sequence"/>
</dbReference>
<protein>
    <submittedName>
        <fullName evidence="3">NAD-dependent epimerase/dehydratase family protein</fullName>
    </submittedName>
</protein>
<reference evidence="3 4" key="1">
    <citation type="journal article" date="2013" name="Int. J. Syst. Evol. Microbiol.">
        <title>Marinoscillum luteum sp. nov., isolated from marine sediment.</title>
        <authorList>
            <person name="Cha I.T."/>
            <person name="Park S.J."/>
            <person name="Kim S.J."/>
            <person name="Kim J.G."/>
            <person name="Jung M.Y."/>
            <person name="Shin K.S."/>
            <person name="Kwon K.K."/>
            <person name="Yang S.H."/>
            <person name="Seo Y.S."/>
            <person name="Rhee S.K."/>
        </authorList>
    </citation>
    <scope>NUCLEOTIDE SEQUENCE [LARGE SCALE GENOMIC DNA]</scope>
    <source>
        <strain evidence="3 4">KCTC 23939</strain>
    </source>
</reference>
<dbReference type="Gene3D" id="3.40.50.720">
    <property type="entry name" value="NAD(P)-binding Rossmann-like Domain"/>
    <property type="match status" value="1"/>
</dbReference>
<dbReference type="RefSeq" id="WP_395418646.1">
    <property type="nucleotide sequence ID" value="NZ_JBIPKE010000019.1"/>
</dbReference>
<dbReference type="InterPro" id="IPR036291">
    <property type="entry name" value="NAD(P)-bd_dom_sf"/>
</dbReference>
<evidence type="ECO:0000313" key="3">
    <source>
        <dbReference type="EMBL" id="MFH6985170.1"/>
    </source>
</evidence>
<evidence type="ECO:0000313" key="4">
    <source>
        <dbReference type="Proteomes" id="UP001610063"/>
    </source>
</evidence>
<comment type="caution">
    <text evidence="3">The sequence shown here is derived from an EMBL/GenBank/DDBJ whole genome shotgun (WGS) entry which is preliminary data.</text>
</comment>
<evidence type="ECO:0000256" key="1">
    <source>
        <dbReference type="ARBA" id="ARBA00007637"/>
    </source>
</evidence>
<feature type="domain" description="NAD-dependent epimerase/dehydratase" evidence="2">
    <location>
        <begin position="4"/>
        <end position="224"/>
    </location>
</feature>
<comment type="similarity">
    <text evidence="1">Belongs to the NAD(P)-dependent epimerase/dehydratase family.</text>
</comment>
<keyword evidence="4" id="KW-1185">Reference proteome</keyword>
<gene>
    <name evidence="3" type="ORF">ACHKAR_17085</name>
</gene>
<sequence>MKLLITGGSGFIGTHLIEFLLMNNAAVEILNIDSQESLILDGRLKTFIFDIRGEDLKSISLKENFDACIHLAALCKEPGYNWEEYFETNHIGTVNTIRLCEELGIESIIFTSTMMVYKAGEMQRTENSITAPDTAYGISKLLAEKELEAWRDRKPGRSLKVIRPAVVFGANENGNFTRLYHTLNRGLFPYIGKRSTVKSNIYVKELVMFMEYLLEHKTKSDIFNFSFPIKYSIGRIVGYFKSVFGLKPLTPVLPYKLMLFVAYWFEFLNVIGLKNSVHHRRIQKLYYSTDIYPENAMKEGYKFKYDLESALEDWKEDCGSQGLY</sequence>
<dbReference type="SUPFAM" id="SSF51735">
    <property type="entry name" value="NAD(P)-binding Rossmann-fold domains"/>
    <property type="match status" value="1"/>
</dbReference>
<dbReference type="InterPro" id="IPR001509">
    <property type="entry name" value="Epimerase_deHydtase"/>
</dbReference>
<name>A0ABW7NCB1_9BACT</name>
<dbReference type="Pfam" id="PF01370">
    <property type="entry name" value="Epimerase"/>
    <property type="match status" value="1"/>
</dbReference>
<dbReference type="EMBL" id="JBIPKE010000019">
    <property type="protein sequence ID" value="MFH6985170.1"/>
    <property type="molecule type" value="Genomic_DNA"/>
</dbReference>
<evidence type="ECO:0000259" key="2">
    <source>
        <dbReference type="Pfam" id="PF01370"/>
    </source>
</evidence>